<dbReference type="SUPFAM" id="SSF56235">
    <property type="entry name" value="N-terminal nucleophile aminohydrolases (Ntn hydrolases)"/>
    <property type="match status" value="1"/>
</dbReference>
<keyword evidence="3 5" id="KW-0647">Proteasome</keyword>
<evidence type="ECO:0000313" key="8">
    <source>
        <dbReference type="EMBL" id="NOV45281.1"/>
    </source>
</evidence>
<evidence type="ECO:0000256" key="2">
    <source>
        <dbReference type="ARBA" id="ARBA00022490"/>
    </source>
</evidence>
<evidence type="ECO:0000256" key="4">
    <source>
        <dbReference type="ARBA" id="ARBA00023242"/>
    </source>
</evidence>
<dbReference type="Pfam" id="PF00227">
    <property type="entry name" value="Proteasome"/>
    <property type="match status" value="1"/>
</dbReference>
<dbReference type="InterPro" id="IPR023332">
    <property type="entry name" value="Proteasome_alpha-type"/>
</dbReference>
<comment type="function">
    <text evidence="1">The proteasome is a multicatalytic proteinase complex which is characterized by its ability to cleave peptides with Arg, Phe, Tyr, Leu, and Glu adjacent to the leaving group at neutral or slightly basic pH. The proteasome has an ATP-dependent proteolytic activity.</text>
</comment>
<dbReference type="InterPro" id="IPR000426">
    <property type="entry name" value="Proteasome_asu_N"/>
</dbReference>
<protein>
    <recommendedName>
        <fullName evidence="6">Proteasome subunit alpha type</fullName>
    </recommendedName>
</protein>
<dbReference type="FunFam" id="3.60.20.10:FF:000022">
    <property type="entry name" value="Proteasome subunit alpha type"/>
    <property type="match status" value="1"/>
</dbReference>
<dbReference type="GO" id="GO:0019773">
    <property type="term" value="C:proteasome core complex, alpha-subunit complex"/>
    <property type="evidence" value="ECO:0007669"/>
    <property type="project" value="UniProtKB-UniRule"/>
</dbReference>
<reference evidence="8" key="1">
    <citation type="submission" date="2020-03" db="EMBL/GenBank/DDBJ databases">
        <title>Transcriptomic Profiling of the Digestive Tract of the Rat Flea, Xenopsylla cheopis, Following Blood Feeding and Infection with Yersinia pestis.</title>
        <authorList>
            <person name="Bland D.M."/>
            <person name="Martens C.A."/>
            <person name="Virtaneva K."/>
            <person name="Kanakabandi K."/>
            <person name="Long D."/>
            <person name="Rosenke R."/>
            <person name="Saturday G.A."/>
            <person name="Hoyt F.H."/>
            <person name="Bruno D.P."/>
            <person name="Ribeiro J.M.C."/>
            <person name="Hinnebusch J."/>
        </authorList>
    </citation>
    <scope>NUCLEOTIDE SEQUENCE</scope>
</reference>
<dbReference type="NCBIfam" id="NF003075">
    <property type="entry name" value="PRK03996.1"/>
    <property type="match status" value="1"/>
</dbReference>
<keyword evidence="2 6" id="KW-0963">Cytoplasm</keyword>
<keyword evidence="4 6" id="KW-0539">Nucleus</keyword>
<dbReference type="GO" id="GO:0006511">
    <property type="term" value="P:ubiquitin-dependent protein catabolic process"/>
    <property type="evidence" value="ECO:0007669"/>
    <property type="project" value="InterPro"/>
</dbReference>
<dbReference type="SMART" id="SM00948">
    <property type="entry name" value="Proteasome_A_N"/>
    <property type="match status" value="1"/>
</dbReference>
<dbReference type="GO" id="GO:0005737">
    <property type="term" value="C:cytoplasm"/>
    <property type="evidence" value="ECO:0007669"/>
    <property type="project" value="UniProtKB-SubCell"/>
</dbReference>
<evidence type="ECO:0000256" key="5">
    <source>
        <dbReference type="PROSITE-ProRule" id="PRU00808"/>
    </source>
</evidence>
<name>A0A6M2DJN6_XENCH</name>
<dbReference type="GO" id="GO:0005634">
    <property type="term" value="C:nucleus"/>
    <property type="evidence" value="ECO:0007669"/>
    <property type="project" value="UniProtKB-SubCell"/>
</dbReference>
<feature type="domain" description="Proteasome alpha-type subunits" evidence="7">
    <location>
        <begin position="5"/>
        <end position="27"/>
    </location>
</feature>
<dbReference type="InterPro" id="IPR016050">
    <property type="entry name" value="Proteasome_bsu_CS"/>
</dbReference>
<dbReference type="CDD" id="cd03752">
    <property type="entry name" value="proteasome_alpha_type_4"/>
    <property type="match status" value="1"/>
</dbReference>
<comment type="subunit">
    <text evidence="6">The 20S proteasome core is composed of 28 subunits that are arranged in four stacked rings, resulting in a barrel-shaped structure. The two end rings are each formed by seven alpha subunits, and the two central rings are each formed by seven beta subunits.</text>
</comment>
<dbReference type="InterPro" id="IPR050115">
    <property type="entry name" value="Proteasome_alpha"/>
</dbReference>
<comment type="similarity">
    <text evidence="5 6">Belongs to the peptidase T1A family.</text>
</comment>
<sequence length="261" mass="28718">MARRYDTRTTIFSPEGRLYQVEYAMEAVSHAGTCLGIKASDGIILAAERRNTHKLLDEVFSSEKIYTLNDDMVCSVAGITADANVLTSELRLIAQRYLLQYAEPIPCEQLVSALCDVKQAYTQYGGKRPFGVSLLYMGWDRHYGYQLYQSDPSGNYSGWKATCIGNNSAAAVSSLKQEYKENMTLKEAQELAIVVLSKTLDMTKLTSEKVEMASLQRINGKTKIKILCNSEVDALISNYEKAEAAAEAAKAAAMGSKPSTS</sequence>
<accession>A0A6M2DJN6</accession>
<dbReference type="InterPro" id="IPR001353">
    <property type="entry name" value="Proteasome_sua/b"/>
</dbReference>
<comment type="subcellular location">
    <subcellularLocation>
        <location evidence="6">Cytoplasm</location>
    </subcellularLocation>
    <subcellularLocation>
        <location evidence="6">Nucleus</location>
    </subcellularLocation>
</comment>
<dbReference type="Gene3D" id="3.60.20.10">
    <property type="entry name" value="Glutamine Phosphoribosylpyrophosphate, subunit 1, domain 1"/>
    <property type="match status" value="1"/>
</dbReference>
<evidence type="ECO:0000259" key="7">
    <source>
        <dbReference type="PROSITE" id="PS00388"/>
    </source>
</evidence>
<dbReference type="PROSITE" id="PS51475">
    <property type="entry name" value="PROTEASOME_ALPHA_2"/>
    <property type="match status" value="1"/>
</dbReference>
<dbReference type="PROSITE" id="PS00388">
    <property type="entry name" value="PROTEASOME_ALPHA_1"/>
    <property type="match status" value="1"/>
</dbReference>
<dbReference type="AlphaFoldDB" id="A0A6M2DJN6"/>
<proteinExistence type="inferred from homology"/>
<dbReference type="PANTHER" id="PTHR11599">
    <property type="entry name" value="PROTEASOME SUBUNIT ALPHA/BETA"/>
    <property type="match status" value="1"/>
</dbReference>
<dbReference type="InterPro" id="IPR029055">
    <property type="entry name" value="Ntn_hydrolases_N"/>
</dbReference>
<evidence type="ECO:0000256" key="1">
    <source>
        <dbReference type="ARBA" id="ARBA00002000"/>
    </source>
</evidence>
<dbReference type="Pfam" id="PF10584">
    <property type="entry name" value="Proteasome_A_N"/>
    <property type="match status" value="1"/>
</dbReference>
<dbReference type="EMBL" id="GIIL01001555">
    <property type="protein sequence ID" value="NOV45281.1"/>
    <property type="molecule type" value="Transcribed_RNA"/>
</dbReference>
<evidence type="ECO:0000256" key="3">
    <source>
        <dbReference type="ARBA" id="ARBA00022942"/>
    </source>
</evidence>
<dbReference type="PROSITE" id="PS00854">
    <property type="entry name" value="PROTEASOME_BETA_1"/>
    <property type="match status" value="1"/>
</dbReference>
<organism evidence="8">
    <name type="scientific">Xenopsylla cheopis</name>
    <name type="common">Oriental rat flea</name>
    <name type="synonym">Pulex cheopis</name>
    <dbReference type="NCBI Taxonomy" id="163159"/>
    <lineage>
        <taxon>Eukaryota</taxon>
        <taxon>Metazoa</taxon>
        <taxon>Ecdysozoa</taxon>
        <taxon>Arthropoda</taxon>
        <taxon>Hexapoda</taxon>
        <taxon>Insecta</taxon>
        <taxon>Pterygota</taxon>
        <taxon>Neoptera</taxon>
        <taxon>Endopterygota</taxon>
        <taxon>Siphonaptera</taxon>
        <taxon>Pulicidae</taxon>
        <taxon>Xenopsyllinae</taxon>
        <taxon>Xenopsylla</taxon>
    </lineage>
</organism>
<evidence type="ECO:0000256" key="6">
    <source>
        <dbReference type="RuleBase" id="RU000551"/>
    </source>
</evidence>